<gene>
    <name evidence="6" type="ORF">ACFPC0_24220</name>
</gene>
<keyword evidence="2 4" id="KW-0238">DNA-binding</keyword>
<feature type="domain" description="HTH tetR-type" evidence="5">
    <location>
        <begin position="9"/>
        <end position="69"/>
    </location>
</feature>
<dbReference type="PANTHER" id="PTHR47506:SF1">
    <property type="entry name" value="HTH-TYPE TRANSCRIPTIONAL REGULATOR YJDC"/>
    <property type="match status" value="1"/>
</dbReference>
<dbReference type="PRINTS" id="PR00455">
    <property type="entry name" value="HTHTETR"/>
</dbReference>
<keyword evidence="1" id="KW-0805">Transcription regulation</keyword>
<dbReference type="SUPFAM" id="SSF48498">
    <property type="entry name" value="Tetracyclin repressor-like, C-terminal domain"/>
    <property type="match status" value="1"/>
</dbReference>
<accession>A0ABV8TJL7</accession>
<evidence type="ECO:0000313" key="7">
    <source>
        <dbReference type="Proteomes" id="UP001595824"/>
    </source>
</evidence>
<dbReference type="InterPro" id="IPR009057">
    <property type="entry name" value="Homeodomain-like_sf"/>
</dbReference>
<dbReference type="Pfam" id="PF16925">
    <property type="entry name" value="TetR_C_13"/>
    <property type="match status" value="1"/>
</dbReference>
<dbReference type="PROSITE" id="PS50977">
    <property type="entry name" value="HTH_TETR_2"/>
    <property type="match status" value="1"/>
</dbReference>
<reference evidence="7" key="1">
    <citation type="journal article" date="2019" name="Int. J. Syst. Evol. Microbiol.">
        <title>The Global Catalogue of Microorganisms (GCM) 10K type strain sequencing project: providing services to taxonomists for standard genome sequencing and annotation.</title>
        <authorList>
            <consortium name="The Broad Institute Genomics Platform"/>
            <consortium name="The Broad Institute Genome Sequencing Center for Infectious Disease"/>
            <person name="Wu L."/>
            <person name="Ma J."/>
        </authorList>
    </citation>
    <scope>NUCLEOTIDE SEQUENCE [LARGE SCALE GENOMIC DNA]</scope>
    <source>
        <strain evidence="7">PCU 347</strain>
    </source>
</reference>
<dbReference type="InterPro" id="IPR036271">
    <property type="entry name" value="Tet_transcr_reg_TetR-rel_C_sf"/>
</dbReference>
<comment type="caution">
    <text evidence="6">The sequence shown here is derived from an EMBL/GenBank/DDBJ whole genome shotgun (WGS) entry which is preliminary data.</text>
</comment>
<protein>
    <submittedName>
        <fullName evidence="6">TetR/AcrR family transcriptional regulator</fullName>
    </submittedName>
</protein>
<evidence type="ECO:0000256" key="2">
    <source>
        <dbReference type="ARBA" id="ARBA00023125"/>
    </source>
</evidence>
<dbReference type="RefSeq" id="WP_381741893.1">
    <property type="nucleotide sequence ID" value="NZ_JBHSDP010000024.1"/>
</dbReference>
<dbReference type="SUPFAM" id="SSF46689">
    <property type="entry name" value="Homeodomain-like"/>
    <property type="match status" value="1"/>
</dbReference>
<name>A0ABV8TJL7_9ACTN</name>
<evidence type="ECO:0000313" key="6">
    <source>
        <dbReference type="EMBL" id="MFC4330837.1"/>
    </source>
</evidence>
<dbReference type="InterPro" id="IPR011075">
    <property type="entry name" value="TetR_C"/>
</dbReference>
<dbReference type="Pfam" id="PF00440">
    <property type="entry name" value="TetR_N"/>
    <property type="match status" value="1"/>
</dbReference>
<dbReference type="EMBL" id="JBHSDP010000024">
    <property type="protein sequence ID" value="MFC4330837.1"/>
    <property type="molecule type" value="Genomic_DNA"/>
</dbReference>
<evidence type="ECO:0000256" key="4">
    <source>
        <dbReference type="PROSITE-ProRule" id="PRU00335"/>
    </source>
</evidence>
<proteinExistence type="predicted"/>
<organism evidence="6 7">
    <name type="scientific">Streptomyces andamanensis</name>
    <dbReference type="NCBI Taxonomy" id="1565035"/>
    <lineage>
        <taxon>Bacteria</taxon>
        <taxon>Bacillati</taxon>
        <taxon>Actinomycetota</taxon>
        <taxon>Actinomycetes</taxon>
        <taxon>Kitasatosporales</taxon>
        <taxon>Streptomycetaceae</taxon>
        <taxon>Streptomyces</taxon>
    </lineage>
</organism>
<evidence type="ECO:0000256" key="1">
    <source>
        <dbReference type="ARBA" id="ARBA00023015"/>
    </source>
</evidence>
<dbReference type="InterPro" id="IPR001647">
    <property type="entry name" value="HTH_TetR"/>
</dbReference>
<dbReference type="PANTHER" id="PTHR47506">
    <property type="entry name" value="TRANSCRIPTIONAL REGULATORY PROTEIN"/>
    <property type="match status" value="1"/>
</dbReference>
<dbReference type="Gene3D" id="1.10.357.10">
    <property type="entry name" value="Tetracycline Repressor, domain 2"/>
    <property type="match status" value="1"/>
</dbReference>
<keyword evidence="7" id="KW-1185">Reference proteome</keyword>
<feature type="DNA-binding region" description="H-T-H motif" evidence="4">
    <location>
        <begin position="32"/>
        <end position="51"/>
    </location>
</feature>
<evidence type="ECO:0000256" key="3">
    <source>
        <dbReference type="ARBA" id="ARBA00023163"/>
    </source>
</evidence>
<sequence>MTSGAAERLHPRERLLTTAERLFYERGIHTVGVEQLVAEAEVTRATFYRHFAGKEGLVLAYLRERDARVKRAVAAVRSAHRGRDAVLGIMDVVGRTVTRPGFRGCGFINAAAEYPDPDHPVRSCVAEHREWFRGVLREAAREAGHREPDRLARALVLLRDGAMVSGHLDGPRDAVAALRQAVLELLDAG</sequence>
<keyword evidence="3" id="KW-0804">Transcription</keyword>
<dbReference type="Proteomes" id="UP001595824">
    <property type="component" value="Unassembled WGS sequence"/>
</dbReference>
<evidence type="ECO:0000259" key="5">
    <source>
        <dbReference type="PROSITE" id="PS50977"/>
    </source>
</evidence>